<dbReference type="InterPro" id="IPR036388">
    <property type="entry name" value="WH-like_DNA-bd_sf"/>
</dbReference>
<evidence type="ECO:0000256" key="2">
    <source>
        <dbReference type="ARBA" id="ARBA00022448"/>
    </source>
</evidence>
<dbReference type="GO" id="GO:0042803">
    <property type="term" value="F:protein homodimerization activity"/>
    <property type="evidence" value="ECO:0007669"/>
    <property type="project" value="TreeGrafter"/>
</dbReference>
<name>A0AA91T418_CLALS</name>
<dbReference type="GO" id="GO:0005198">
    <property type="term" value="F:structural molecule activity"/>
    <property type="evidence" value="ECO:0007669"/>
    <property type="project" value="TreeGrafter"/>
</dbReference>
<dbReference type="Pfam" id="PF05871">
    <property type="entry name" value="ESCRT-II"/>
    <property type="match status" value="1"/>
</dbReference>
<dbReference type="GO" id="GO:0043328">
    <property type="term" value="P:protein transport to vacuole involved in ubiquitin-dependent protein catabolic process via the multivesicular body sorting pathway"/>
    <property type="evidence" value="ECO:0007669"/>
    <property type="project" value="TreeGrafter"/>
</dbReference>
<dbReference type="PANTHER" id="PTHR13149:SF0">
    <property type="entry name" value="VACUOLAR PROTEIN-SORTING-ASSOCIATED PROTEIN 25"/>
    <property type="match status" value="1"/>
</dbReference>
<dbReference type="Gene3D" id="1.10.10.570">
    <property type="entry name" value="Winged helix' DNA-binding domain. Chain C. Domain 1"/>
    <property type="match status" value="1"/>
</dbReference>
<dbReference type="InterPro" id="IPR036390">
    <property type="entry name" value="WH_DNA-bd_sf"/>
</dbReference>
<sequence>MFEFPKIHSFPPFYTKQRNATILENQLEAWGALILDYCEHFRIFSISDSGTVLVQQQPQELPPLFENKSIERAVSDEFRKEIFAHLVSKLGRAAYVDPKKRDAGILLFWRTPAEWAALIREHVESTGQLGTVLTVYELTKSEETDPLLRNIDYNLFVRAIDVLMKQGKAQVLKAEDGSSQIGGVKII</sequence>
<accession>A0AA91T418</accession>
<dbReference type="AlphaFoldDB" id="A0AA91T418"/>
<comment type="caution">
    <text evidence="4">The sequence shown here is derived from an EMBL/GenBank/DDBJ whole genome shotgun (WGS) entry which is preliminary data.</text>
</comment>
<protein>
    <submittedName>
        <fullName evidence="4">ESCRT-II subunit protein</fullName>
    </submittedName>
</protein>
<reference evidence="4 5" key="1">
    <citation type="submission" date="2017-04" db="EMBL/GenBank/DDBJ databases">
        <title>Draft genome of the yeast Clavispora lusitaniae type strain CBS 6936.</title>
        <authorList>
            <person name="Durrens P."/>
            <person name="Klopp C."/>
            <person name="Biteau N."/>
            <person name="Fitton-Ouhabi V."/>
            <person name="Dementhon K."/>
            <person name="Accoceberry I."/>
            <person name="Sherman D.J."/>
            <person name="Noel T."/>
        </authorList>
    </citation>
    <scope>NUCLEOTIDE SEQUENCE [LARGE SCALE GENOMIC DNA]</scope>
    <source>
        <strain evidence="4 5">CBS 6936</strain>
    </source>
</reference>
<comment type="similarity">
    <text evidence="1">Belongs to the VPS25 family.</text>
</comment>
<dbReference type="InterPro" id="IPR014041">
    <property type="entry name" value="ESCRT-II_cplx_Vps25-sub_N"/>
</dbReference>
<dbReference type="GO" id="GO:0000814">
    <property type="term" value="C:ESCRT II complex"/>
    <property type="evidence" value="ECO:0007669"/>
    <property type="project" value="InterPro"/>
</dbReference>
<evidence type="ECO:0000256" key="3">
    <source>
        <dbReference type="ARBA" id="ARBA00022927"/>
    </source>
</evidence>
<dbReference type="Proteomes" id="UP000195602">
    <property type="component" value="Unassembled WGS sequence"/>
</dbReference>
<evidence type="ECO:0000313" key="4">
    <source>
        <dbReference type="EMBL" id="OVF10565.1"/>
    </source>
</evidence>
<keyword evidence="3" id="KW-0653">Protein transport</keyword>
<dbReference type="InterPro" id="IPR008570">
    <property type="entry name" value="ESCRT-II_cplx_Vps25-sub"/>
</dbReference>
<evidence type="ECO:0000313" key="5">
    <source>
        <dbReference type="Proteomes" id="UP000195602"/>
    </source>
</evidence>
<dbReference type="SUPFAM" id="SSF46785">
    <property type="entry name" value="Winged helix' DNA-binding domain"/>
    <property type="match status" value="2"/>
</dbReference>
<gene>
    <name evidence="4" type="ORF">A9F13_02g03960</name>
</gene>
<dbReference type="PANTHER" id="PTHR13149">
    <property type="entry name" value="VACUOLAR PROTEIN SORTING-ASSOCIATED PROTEIN VPS25"/>
    <property type="match status" value="1"/>
</dbReference>
<dbReference type="OMA" id="TRCLIMW"/>
<keyword evidence="2" id="KW-0813">Transport</keyword>
<dbReference type="KEGG" id="clus:A9F13_02g03960"/>
<proteinExistence type="inferred from homology"/>
<evidence type="ECO:0000256" key="1">
    <source>
        <dbReference type="ARBA" id="ARBA00009674"/>
    </source>
</evidence>
<organism evidence="4 5">
    <name type="scientific">Clavispora lusitaniae</name>
    <name type="common">Candida lusitaniae</name>
    <dbReference type="NCBI Taxonomy" id="36911"/>
    <lineage>
        <taxon>Eukaryota</taxon>
        <taxon>Fungi</taxon>
        <taxon>Dikarya</taxon>
        <taxon>Ascomycota</taxon>
        <taxon>Saccharomycotina</taxon>
        <taxon>Pichiomycetes</taxon>
        <taxon>Metschnikowiaceae</taxon>
        <taxon>Clavispora</taxon>
    </lineage>
</organism>
<dbReference type="EMBL" id="LYUB02000002">
    <property type="protein sequence ID" value="OVF10565.1"/>
    <property type="molecule type" value="Genomic_DNA"/>
</dbReference>
<dbReference type="Gene3D" id="1.10.10.10">
    <property type="entry name" value="Winged helix-like DNA-binding domain superfamily/Winged helix DNA-binding domain"/>
    <property type="match status" value="1"/>
</dbReference>